<dbReference type="RefSeq" id="WP_253201612.1">
    <property type="nucleotide sequence ID" value="NZ_JAZHFS010000001.1"/>
</dbReference>
<evidence type="ECO:0008006" key="3">
    <source>
        <dbReference type="Google" id="ProtNLM"/>
    </source>
</evidence>
<organism evidence="1 2">
    <name type="scientific">Clostridium frigoriphilum</name>
    <dbReference type="NCBI Taxonomy" id="443253"/>
    <lineage>
        <taxon>Bacteria</taxon>
        <taxon>Bacillati</taxon>
        <taxon>Bacillota</taxon>
        <taxon>Clostridia</taxon>
        <taxon>Eubacteriales</taxon>
        <taxon>Clostridiaceae</taxon>
        <taxon>Clostridium</taxon>
    </lineage>
</organism>
<dbReference type="SUPFAM" id="SSF55729">
    <property type="entry name" value="Acyl-CoA N-acyltransferases (Nat)"/>
    <property type="match status" value="1"/>
</dbReference>
<dbReference type="InterPro" id="IPR016181">
    <property type="entry name" value="Acyl_CoA_acyltransferase"/>
</dbReference>
<dbReference type="EMBL" id="JAZHFS010000001">
    <property type="protein sequence ID" value="MEF2111078.1"/>
    <property type="molecule type" value="Genomic_DNA"/>
</dbReference>
<evidence type="ECO:0000313" key="1">
    <source>
        <dbReference type="EMBL" id="MEF2111078.1"/>
    </source>
</evidence>
<protein>
    <recommendedName>
        <fullName evidence="3">Acetyltransferase (GNAT) domain-containing protein</fullName>
    </recommendedName>
</protein>
<evidence type="ECO:0000313" key="2">
    <source>
        <dbReference type="Proteomes" id="UP001498469"/>
    </source>
</evidence>
<comment type="caution">
    <text evidence="1">The sequence shown here is derived from an EMBL/GenBank/DDBJ whole genome shotgun (WGS) entry which is preliminary data.</text>
</comment>
<dbReference type="Proteomes" id="UP001498469">
    <property type="component" value="Unassembled WGS sequence"/>
</dbReference>
<sequence length="110" mass="12693">MIKLESERLNLLPLQAKHLSLAVDNYGEMQSELGLSVSNTILDDEMKYAMKVRLQKVSEDNKNYLWLTNWAIVLKEENRIIGFIMIKGCPNENGEVIVGYGIEEMYRKRG</sequence>
<dbReference type="Gene3D" id="3.40.630.30">
    <property type="match status" value="1"/>
</dbReference>
<proteinExistence type="predicted"/>
<gene>
    <name evidence="1" type="ORF">SJI18_02020</name>
</gene>
<reference evidence="1 2" key="1">
    <citation type="submission" date="2023-11" db="EMBL/GenBank/DDBJ databases">
        <title>Draft genome sequence of a psychrophilic Clostridium strain from permafrost water brine.</title>
        <authorList>
            <person name="Shcherbakova V.A."/>
            <person name="Trubitsyn V.E."/>
            <person name="Zakharyuk A.G."/>
        </authorList>
    </citation>
    <scope>NUCLEOTIDE SEQUENCE [LARGE SCALE GENOMIC DNA]</scope>
    <source>
        <strain evidence="1 2">14F</strain>
    </source>
</reference>
<accession>A0ABU7UIK6</accession>
<keyword evidence="2" id="KW-1185">Reference proteome</keyword>
<name>A0ABU7UIK6_9CLOT</name>